<dbReference type="AlphaFoldDB" id="A0A9P3CJD7"/>
<feature type="region of interest" description="Disordered" evidence="1">
    <location>
        <begin position="1"/>
        <end position="47"/>
    </location>
</feature>
<reference evidence="2 3" key="1">
    <citation type="submission" date="2021-01" db="EMBL/GenBank/DDBJ databases">
        <title>Cercospora kikuchii MAFF 305040 whole genome shotgun sequence.</title>
        <authorList>
            <person name="Kashiwa T."/>
            <person name="Suzuki T."/>
        </authorList>
    </citation>
    <scope>NUCLEOTIDE SEQUENCE [LARGE SCALE GENOMIC DNA]</scope>
    <source>
        <strain evidence="2 3">MAFF 305040</strain>
    </source>
</reference>
<proteinExistence type="predicted"/>
<evidence type="ECO:0000313" key="2">
    <source>
        <dbReference type="EMBL" id="GIZ43206.1"/>
    </source>
</evidence>
<gene>
    <name evidence="2" type="ORF">CKM354_000644100</name>
</gene>
<name>A0A9P3CJD7_9PEZI</name>
<dbReference type="Proteomes" id="UP000825890">
    <property type="component" value="Unassembled WGS sequence"/>
</dbReference>
<evidence type="ECO:0000313" key="3">
    <source>
        <dbReference type="Proteomes" id="UP000825890"/>
    </source>
</evidence>
<sequence length="193" mass="21430">MTANILEPAVKSEIQELRKRSPPIKPEPSESRPRTPPVRESTESAVPSPKSSVEIYLEKLSLDIAHAANTGNFEITSYPWTHCSPNFIFEGDILPAHDRGYDLTNLANCLEWHKQMHAEKAAWVLECGELNAHADENAGRAFVFAKLHMSGIGSVKVEHTNVMEFARYGTKENGVWKLLAMSSLRGMSLNDGS</sequence>
<dbReference type="GeneID" id="68292016"/>
<organism evidence="2 3">
    <name type="scientific">Cercospora kikuchii</name>
    <dbReference type="NCBI Taxonomy" id="84275"/>
    <lineage>
        <taxon>Eukaryota</taxon>
        <taxon>Fungi</taxon>
        <taxon>Dikarya</taxon>
        <taxon>Ascomycota</taxon>
        <taxon>Pezizomycotina</taxon>
        <taxon>Dothideomycetes</taxon>
        <taxon>Dothideomycetidae</taxon>
        <taxon>Mycosphaerellales</taxon>
        <taxon>Mycosphaerellaceae</taxon>
        <taxon>Cercospora</taxon>
    </lineage>
</organism>
<accession>A0A9P3CJD7</accession>
<dbReference type="EMBL" id="BOLY01000004">
    <property type="protein sequence ID" value="GIZ43206.1"/>
    <property type="molecule type" value="Genomic_DNA"/>
</dbReference>
<evidence type="ECO:0000256" key="1">
    <source>
        <dbReference type="SAM" id="MobiDB-lite"/>
    </source>
</evidence>
<dbReference type="RefSeq" id="XP_044657693.1">
    <property type="nucleotide sequence ID" value="XM_044801758.1"/>
</dbReference>
<keyword evidence="3" id="KW-1185">Reference proteome</keyword>
<protein>
    <submittedName>
        <fullName evidence="2">Uncharacterized protein</fullName>
    </submittedName>
</protein>
<comment type="caution">
    <text evidence="2">The sequence shown here is derived from an EMBL/GenBank/DDBJ whole genome shotgun (WGS) entry which is preliminary data.</text>
</comment>